<keyword evidence="5" id="KW-1185">Reference proteome</keyword>
<gene>
    <name evidence="4" type="ORF">N7498_008179</name>
</gene>
<keyword evidence="2" id="KW-0812">Transmembrane</keyword>
<accession>A0A9W9M9F8</accession>
<proteinExistence type="predicted"/>
<evidence type="ECO:0000256" key="2">
    <source>
        <dbReference type="SAM" id="Phobius"/>
    </source>
</evidence>
<dbReference type="Proteomes" id="UP001150904">
    <property type="component" value="Unassembled WGS sequence"/>
</dbReference>
<reference evidence="4" key="2">
    <citation type="journal article" date="2023" name="IMA Fungus">
        <title>Comparative genomic study of the Penicillium genus elucidates a diverse pangenome and 15 lateral gene transfer events.</title>
        <authorList>
            <person name="Petersen C."/>
            <person name="Sorensen T."/>
            <person name="Nielsen M.R."/>
            <person name="Sondergaard T.E."/>
            <person name="Sorensen J.L."/>
            <person name="Fitzpatrick D.A."/>
            <person name="Frisvad J.C."/>
            <person name="Nielsen K.L."/>
        </authorList>
    </citation>
    <scope>NUCLEOTIDE SEQUENCE</scope>
    <source>
        <strain evidence="4">IBT 15544</strain>
    </source>
</reference>
<reference evidence="4" key="1">
    <citation type="submission" date="2022-12" db="EMBL/GenBank/DDBJ databases">
        <authorList>
            <person name="Petersen C."/>
        </authorList>
    </citation>
    <scope>NUCLEOTIDE SEQUENCE</scope>
    <source>
        <strain evidence="4">IBT 15544</strain>
    </source>
</reference>
<dbReference type="Pfam" id="PF17111">
    <property type="entry name" value="PigL_N"/>
    <property type="match status" value="1"/>
</dbReference>
<dbReference type="AlphaFoldDB" id="A0A9W9M9F8"/>
<evidence type="ECO:0000313" key="5">
    <source>
        <dbReference type="Proteomes" id="UP001150904"/>
    </source>
</evidence>
<name>A0A9W9M9F8_9EURO</name>
<organism evidence="4 5">
    <name type="scientific">Penicillium cinerascens</name>
    <dbReference type="NCBI Taxonomy" id="70096"/>
    <lineage>
        <taxon>Eukaryota</taxon>
        <taxon>Fungi</taxon>
        <taxon>Dikarya</taxon>
        <taxon>Ascomycota</taxon>
        <taxon>Pezizomycotina</taxon>
        <taxon>Eurotiomycetes</taxon>
        <taxon>Eurotiomycetidae</taxon>
        <taxon>Eurotiales</taxon>
        <taxon>Aspergillaceae</taxon>
        <taxon>Penicillium</taxon>
    </lineage>
</organism>
<comment type="caution">
    <text evidence="4">The sequence shown here is derived from an EMBL/GenBank/DDBJ whole genome shotgun (WGS) entry which is preliminary data.</text>
</comment>
<evidence type="ECO:0000313" key="4">
    <source>
        <dbReference type="EMBL" id="KAJ5194741.1"/>
    </source>
</evidence>
<keyword evidence="2" id="KW-0472">Membrane</keyword>
<evidence type="ECO:0000256" key="1">
    <source>
        <dbReference type="SAM" id="Coils"/>
    </source>
</evidence>
<dbReference type="GeneID" id="83182542"/>
<dbReference type="RefSeq" id="XP_058305229.1">
    <property type="nucleotide sequence ID" value="XM_058455241.1"/>
</dbReference>
<feature type="domain" description="Azaphilone pigments biosynthesis cluster protein L N-terminal" evidence="3">
    <location>
        <begin position="1"/>
        <end position="155"/>
    </location>
</feature>
<dbReference type="InterPro" id="IPR031348">
    <property type="entry name" value="PigL_N"/>
</dbReference>
<keyword evidence="2" id="KW-1133">Transmembrane helix</keyword>
<protein>
    <recommendedName>
        <fullName evidence="3">Azaphilone pigments biosynthesis cluster protein L N-terminal domain-containing protein</fullName>
    </recommendedName>
</protein>
<keyword evidence="1" id="KW-0175">Coiled coil</keyword>
<feature type="transmembrane region" description="Helical" evidence="2">
    <location>
        <begin position="6"/>
        <end position="28"/>
    </location>
</feature>
<feature type="coiled-coil region" evidence="1">
    <location>
        <begin position="31"/>
        <end position="65"/>
    </location>
</feature>
<dbReference type="OrthoDB" id="1577640at2759"/>
<sequence length="194" mass="21842">MDGISSAASVIAVIQVTGSLVTICCGYLQRVKHARNEIVTLQRTIESLQMILQDLLKTLRDSNKERLSTSSRLASEIVHCLSDLRALNEKLESNNGKKSMRKFGFRAWRWPLERAEVDGEVQKLERYKSSFLLSLQVDQISAMASVAQNTDRTYQIMDLGKLDSVSDASFDSFANRDEVECLQGTRAEVLHLIM</sequence>
<dbReference type="EMBL" id="JAPQKR010000015">
    <property type="protein sequence ID" value="KAJ5194741.1"/>
    <property type="molecule type" value="Genomic_DNA"/>
</dbReference>
<evidence type="ECO:0000259" key="3">
    <source>
        <dbReference type="Pfam" id="PF17111"/>
    </source>
</evidence>